<name>A0A917AAB6_9STRE</name>
<dbReference type="AlphaFoldDB" id="A0A917AAB6"/>
<dbReference type="InterPro" id="IPR029058">
    <property type="entry name" value="AB_hydrolase_fold"/>
</dbReference>
<reference evidence="1" key="2">
    <citation type="submission" date="2020-09" db="EMBL/GenBank/DDBJ databases">
        <authorList>
            <person name="Sun Q."/>
            <person name="Zhou Y."/>
        </authorList>
    </citation>
    <scope>NUCLEOTIDE SEQUENCE</scope>
    <source>
        <strain evidence="1">CGMCC 1.15533</strain>
    </source>
</reference>
<organism evidence="1 2">
    <name type="scientific">Streptococcus himalayensis</name>
    <dbReference type="NCBI Taxonomy" id="1888195"/>
    <lineage>
        <taxon>Bacteria</taxon>
        <taxon>Bacillati</taxon>
        <taxon>Bacillota</taxon>
        <taxon>Bacilli</taxon>
        <taxon>Lactobacillales</taxon>
        <taxon>Streptococcaceae</taxon>
        <taxon>Streptococcus</taxon>
    </lineage>
</organism>
<evidence type="ECO:0000313" key="1">
    <source>
        <dbReference type="EMBL" id="GGE37675.1"/>
    </source>
</evidence>
<reference evidence="1" key="1">
    <citation type="journal article" date="2014" name="Int. J. Syst. Evol. Microbiol.">
        <title>Complete genome sequence of Corynebacterium casei LMG S-19264T (=DSM 44701T), isolated from a smear-ripened cheese.</title>
        <authorList>
            <consortium name="US DOE Joint Genome Institute (JGI-PGF)"/>
            <person name="Walter F."/>
            <person name="Albersmeier A."/>
            <person name="Kalinowski J."/>
            <person name="Ruckert C."/>
        </authorList>
    </citation>
    <scope>NUCLEOTIDE SEQUENCE</scope>
    <source>
        <strain evidence="1">CGMCC 1.15533</strain>
    </source>
</reference>
<keyword evidence="1" id="KW-0378">Hydrolase</keyword>
<dbReference type="GO" id="GO:0016787">
    <property type="term" value="F:hydrolase activity"/>
    <property type="evidence" value="ECO:0007669"/>
    <property type="project" value="UniProtKB-KW"/>
</dbReference>
<dbReference type="Proteomes" id="UP000660801">
    <property type="component" value="Unassembled WGS sequence"/>
</dbReference>
<dbReference type="RefSeq" id="WP_068992102.1">
    <property type="nucleotide sequence ID" value="NZ_BMJN01000050.1"/>
</dbReference>
<evidence type="ECO:0000313" key="2">
    <source>
        <dbReference type="Proteomes" id="UP000660801"/>
    </source>
</evidence>
<comment type="caution">
    <text evidence="1">The sequence shown here is derived from an EMBL/GenBank/DDBJ whole genome shotgun (WGS) entry which is preliminary data.</text>
</comment>
<proteinExistence type="predicted"/>
<accession>A0A917AAB6</accession>
<dbReference type="Gene3D" id="3.40.50.1820">
    <property type="entry name" value="alpha/beta hydrolase"/>
    <property type="match status" value="1"/>
</dbReference>
<keyword evidence="2" id="KW-1185">Reference proteome</keyword>
<protein>
    <submittedName>
        <fullName evidence="1">Alpha/beta hydrolase</fullName>
    </submittedName>
</protein>
<gene>
    <name evidence="1" type="ORF">GCM10011510_18770</name>
</gene>
<dbReference type="SUPFAM" id="SSF53474">
    <property type="entry name" value="alpha/beta-Hydrolases"/>
    <property type="match status" value="1"/>
</dbReference>
<dbReference type="EMBL" id="BMJN01000050">
    <property type="protein sequence ID" value="GGE37675.1"/>
    <property type="molecule type" value="Genomic_DNA"/>
</dbReference>
<dbReference type="OrthoDB" id="2232188at2"/>
<sequence length="249" mass="28450">MKVYFIGGLGCNSFYPQDLLLELPFEVAYIDLYQEATLPFLENLETLALWFEKQVDLSEDVLLIAHSLGADLAVALAARYKTLHLILVDGGFLDMGKLCSLEEELAEARMYLEHTCYESLEQVIEEEKEAAPFWTENLEQAVRTSYIYDQSLSVFRLNLSFSLVKALLRLRRQVFGLLSEVVNPSLLILPELGKETPNWKKEALALLPEKVRVVELADCGHSLYTEKPREVGEIIVREWEKVFSARHGH</sequence>